<dbReference type="InterPro" id="IPR027417">
    <property type="entry name" value="P-loop_NTPase"/>
</dbReference>
<protein>
    <submittedName>
        <fullName evidence="2">DNA replication protein DnaC</fullName>
    </submittedName>
</protein>
<dbReference type="Gene3D" id="3.40.50.300">
    <property type="entry name" value="P-loop containing nucleotide triphosphate hydrolases"/>
    <property type="match status" value="1"/>
</dbReference>
<gene>
    <name evidence="2" type="ORF">SAMN02745225_00006</name>
</gene>
<dbReference type="EMBL" id="FQUL01000001">
    <property type="protein sequence ID" value="SHE27050.1"/>
    <property type="molecule type" value="Genomic_DNA"/>
</dbReference>
<dbReference type="SUPFAM" id="SSF52540">
    <property type="entry name" value="P-loop containing nucleoside triphosphate hydrolases"/>
    <property type="match status" value="1"/>
</dbReference>
<dbReference type="PANTHER" id="PTHR30050">
    <property type="entry name" value="CHROMOSOMAL REPLICATION INITIATOR PROTEIN DNAA"/>
    <property type="match status" value="1"/>
</dbReference>
<accession>A0A1M4S4I1</accession>
<reference evidence="3" key="1">
    <citation type="submission" date="2016-11" db="EMBL/GenBank/DDBJ databases">
        <authorList>
            <person name="Varghese N."/>
            <person name="Submissions S."/>
        </authorList>
    </citation>
    <scope>NUCLEOTIDE SEQUENCE [LARGE SCALE GENOMIC DNA]</scope>
    <source>
        <strain evidence="3">DSM 19514</strain>
    </source>
</reference>
<dbReference type="GO" id="GO:0005524">
    <property type="term" value="F:ATP binding"/>
    <property type="evidence" value="ECO:0007669"/>
    <property type="project" value="InterPro"/>
</dbReference>
<dbReference type="Pfam" id="PF01695">
    <property type="entry name" value="IstB_IS21"/>
    <property type="match status" value="1"/>
</dbReference>
<evidence type="ECO:0000313" key="3">
    <source>
        <dbReference type="Proteomes" id="UP000184295"/>
    </source>
</evidence>
<dbReference type="Proteomes" id="UP000184295">
    <property type="component" value="Unassembled WGS sequence"/>
</dbReference>
<dbReference type="InterPro" id="IPR002611">
    <property type="entry name" value="IstB_ATP-bd"/>
</dbReference>
<organism evidence="2 3">
    <name type="scientific">Ferrithrix thermotolerans DSM 19514</name>
    <dbReference type="NCBI Taxonomy" id="1121881"/>
    <lineage>
        <taxon>Bacteria</taxon>
        <taxon>Bacillati</taxon>
        <taxon>Actinomycetota</taxon>
        <taxon>Acidimicrobiia</taxon>
        <taxon>Acidimicrobiales</taxon>
        <taxon>Acidimicrobiaceae</taxon>
        <taxon>Ferrithrix</taxon>
    </lineage>
</organism>
<keyword evidence="3" id="KW-1185">Reference proteome</keyword>
<evidence type="ECO:0000259" key="1">
    <source>
        <dbReference type="Pfam" id="PF01695"/>
    </source>
</evidence>
<dbReference type="GO" id="GO:0006260">
    <property type="term" value="P:DNA replication"/>
    <property type="evidence" value="ECO:0007669"/>
    <property type="project" value="TreeGrafter"/>
</dbReference>
<dbReference type="PANTHER" id="PTHR30050:SF4">
    <property type="entry name" value="ATP-BINDING PROTEIN RV3427C IN INSERTION SEQUENCE-RELATED"/>
    <property type="match status" value="1"/>
</dbReference>
<dbReference type="STRING" id="1121881.SAMN02745225_00006"/>
<feature type="domain" description="IstB-like ATP-binding" evidence="1">
    <location>
        <begin position="11"/>
        <end position="187"/>
    </location>
</feature>
<name>A0A1M4S4I1_9ACTN</name>
<sequence length="187" mass="20520">MLELTEELCCELGLTHAQELLSAKVEAATNKESSYVEFLISLLSTKSQWRRQLSYETCLKLSGLPHNKGLSEFDFDFAKGVDRTLINELASLAFVARRSNVVLLGPPLGGKAHLLVGLALLALEGGNSVYFTTMTRLANDLLGTTTTQRARKYLATGVLIVDEIGYRNLSPQAASVFFDVISARYET</sequence>
<proteinExistence type="predicted"/>
<evidence type="ECO:0000313" key="2">
    <source>
        <dbReference type="EMBL" id="SHE27050.1"/>
    </source>
</evidence>
<dbReference type="AlphaFoldDB" id="A0A1M4S4I1"/>